<proteinExistence type="predicted"/>
<protein>
    <submittedName>
        <fullName evidence="1">GrpB-like predicted nucleotidyltransferase (UPF0157 family)</fullName>
    </submittedName>
</protein>
<dbReference type="Proteomes" id="UP000587415">
    <property type="component" value="Unassembled WGS sequence"/>
</dbReference>
<dbReference type="InterPro" id="IPR043519">
    <property type="entry name" value="NT_sf"/>
</dbReference>
<keyword evidence="1" id="KW-0808">Transferase</keyword>
<sequence>MPRPVALALYTPEWTDRAAALIAELWAAAPGGFVAVHHIGSTAVPGLAAKPVVDLLGEADSLAGIEAARAALEGLGWRWRGENGVAGRRYLTRDDPATGERTAHLHVHAAGDRMIAWHLAFRDRLRAEPETAAAYAREKARCAALHPGDSGAYAACKKAWTDGVAAEAVRGASARSCHSRR</sequence>
<dbReference type="SUPFAM" id="SSF81301">
    <property type="entry name" value="Nucleotidyltransferase"/>
    <property type="match status" value="1"/>
</dbReference>
<name>A0A7X6BMK3_9CAUL</name>
<comment type="caution">
    <text evidence="1">The sequence shown here is derived from an EMBL/GenBank/DDBJ whole genome shotgun (WGS) entry which is preliminary data.</text>
</comment>
<evidence type="ECO:0000313" key="2">
    <source>
        <dbReference type="Proteomes" id="UP000587415"/>
    </source>
</evidence>
<dbReference type="GO" id="GO:0016740">
    <property type="term" value="F:transferase activity"/>
    <property type="evidence" value="ECO:0007669"/>
    <property type="project" value="UniProtKB-KW"/>
</dbReference>
<dbReference type="PANTHER" id="PTHR34822:SF1">
    <property type="entry name" value="GRPB FAMILY PROTEIN"/>
    <property type="match status" value="1"/>
</dbReference>
<dbReference type="RefSeq" id="WP_168045324.1">
    <property type="nucleotide sequence ID" value="NZ_JAATJM010000001.1"/>
</dbReference>
<dbReference type="AlphaFoldDB" id="A0A7X6BMK3"/>
<accession>A0A7X6BMK3</accession>
<dbReference type="Pfam" id="PF04229">
    <property type="entry name" value="GrpB"/>
    <property type="match status" value="1"/>
</dbReference>
<reference evidence="1 2" key="1">
    <citation type="submission" date="2020-03" db="EMBL/GenBank/DDBJ databases">
        <title>Genomic Encyclopedia of Type Strains, Phase IV (KMG-IV): sequencing the most valuable type-strain genomes for metagenomic binning, comparative biology and taxonomic classification.</title>
        <authorList>
            <person name="Goeker M."/>
        </authorList>
    </citation>
    <scope>NUCLEOTIDE SEQUENCE [LARGE SCALE GENOMIC DNA]</scope>
    <source>
        <strain evidence="1 2">DSM 4736</strain>
    </source>
</reference>
<keyword evidence="2" id="KW-1185">Reference proteome</keyword>
<dbReference type="EMBL" id="JAATJM010000001">
    <property type="protein sequence ID" value="NJC40447.1"/>
    <property type="molecule type" value="Genomic_DNA"/>
</dbReference>
<organism evidence="1 2">
    <name type="scientific">Brevundimonas alba</name>
    <dbReference type="NCBI Taxonomy" id="74314"/>
    <lineage>
        <taxon>Bacteria</taxon>
        <taxon>Pseudomonadati</taxon>
        <taxon>Pseudomonadota</taxon>
        <taxon>Alphaproteobacteria</taxon>
        <taxon>Caulobacterales</taxon>
        <taxon>Caulobacteraceae</taxon>
        <taxon>Brevundimonas</taxon>
    </lineage>
</organism>
<dbReference type="InterPro" id="IPR007344">
    <property type="entry name" value="GrpB/CoaE"/>
</dbReference>
<evidence type="ECO:0000313" key="1">
    <source>
        <dbReference type="EMBL" id="NJC40447.1"/>
    </source>
</evidence>
<dbReference type="Gene3D" id="3.30.460.10">
    <property type="entry name" value="Beta Polymerase, domain 2"/>
    <property type="match status" value="1"/>
</dbReference>
<gene>
    <name evidence="1" type="ORF">GGQ87_000705</name>
</gene>
<dbReference type="PANTHER" id="PTHR34822">
    <property type="entry name" value="GRPB DOMAIN PROTEIN (AFU_ORTHOLOGUE AFUA_1G01530)"/>
    <property type="match status" value="1"/>
</dbReference>